<dbReference type="Gene3D" id="3.40.50.2300">
    <property type="match status" value="2"/>
</dbReference>
<dbReference type="Pfam" id="PF13458">
    <property type="entry name" value="Peripla_BP_6"/>
    <property type="match status" value="1"/>
</dbReference>
<reference evidence="5 6" key="1">
    <citation type="submission" date="2024-09" db="EMBL/GenBank/DDBJ databases">
        <authorList>
            <person name="Sun Q."/>
            <person name="Mori K."/>
        </authorList>
    </citation>
    <scope>NUCLEOTIDE SEQUENCE [LARGE SCALE GENOMIC DNA]</scope>
    <source>
        <strain evidence="5 6">TBRC 3947</strain>
    </source>
</reference>
<evidence type="ECO:0000256" key="1">
    <source>
        <dbReference type="ARBA" id="ARBA00010062"/>
    </source>
</evidence>
<feature type="signal peptide" evidence="3">
    <location>
        <begin position="1"/>
        <end position="21"/>
    </location>
</feature>
<dbReference type="EMBL" id="JBHLUH010000039">
    <property type="protein sequence ID" value="MFC0530006.1"/>
    <property type="molecule type" value="Genomic_DNA"/>
</dbReference>
<proteinExistence type="inferred from homology"/>
<name>A0ABV6M5P1_9ACTN</name>
<gene>
    <name evidence="5" type="ORF">ACFFIA_20290</name>
</gene>
<dbReference type="PANTHER" id="PTHR30483:SF38">
    <property type="entry name" value="BLR7848 PROTEIN"/>
    <property type="match status" value="1"/>
</dbReference>
<comment type="similarity">
    <text evidence="1">Belongs to the leucine-binding protein family.</text>
</comment>
<dbReference type="InterPro" id="IPR028081">
    <property type="entry name" value="Leu-bd"/>
</dbReference>
<evidence type="ECO:0000256" key="2">
    <source>
        <dbReference type="ARBA" id="ARBA00022729"/>
    </source>
</evidence>
<dbReference type="Proteomes" id="UP001589867">
    <property type="component" value="Unassembled WGS sequence"/>
</dbReference>
<dbReference type="InterPro" id="IPR051010">
    <property type="entry name" value="BCAA_transport"/>
</dbReference>
<dbReference type="RefSeq" id="WP_377253085.1">
    <property type="nucleotide sequence ID" value="NZ_JBHLUH010000039.1"/>
</dbReference>
<organism evidence="5 6">
    <name type="scientific">Phytohabitans kaempferiae</name>
    <dbReference type="NCBI Taxonomy" id="1620943"/>
    <lineage>
        <taxon>Bacteria</taxon>
        <taxon>Bacillati</taxon>
        <taxon>Actinomycetota</taxon>
        <taxon>Actinomycetes</taxon>
        <taxon>Micromonosporales</taxon>
        <taxon>Micromonosporaceae</taxon>
    </lineage>
</organism>
<protein>
    <submittedName>
        <fullName evidence="5">ABC transporter substrate-binding protein</fullName>
    </submittedName>
</protein>
<dbReference type="InterPro" id="IPR028082">
    <property type="entry name" value="Peripla_BP_I"/>
</dbReference>
<keyword evidence="6" id="KW-1185">Reference proteome</keyword>
<evidence type="ECO:0000259" key="4">
    <source>
        <dbReference type="Pfam" id="PF13458"/>
    </source>
</evidence>
<evidence type="ECO:0000256" key="3">
    <source>
        <dbReference type="SAM" id="SignalP"/>
    </source>
</evidence>
<feature type="domain" description="Leucine-binding protein" evidence="4">
    <location>
        <begin position="46"/>
        <end position="378"/>
    </location>
</feature>
<comment type="caution">
    <text evidence="5">The sequence shown here is derived from an EMBL/GenBank/DDBJ whole genome shotgun (WGS) entry which is preliminary data.</text>
</comment>
<evidence type="ECO:0000313" key="6">
    <source>
        <dbReference type="Proteomes" id="UP001589867"/>
    </source>
</evidence>
<dbReference type="PANTHER" id="PTHR30483">
    <property type="entry name" value="LEUCINE-SPECIFIC-BINDING PROTEIN"/>
    <property type="match status" value="1"/>
</dbReference>
<accession>A0ABV6M5P1</accession>
<keyword evidence="2 3" id="KW-0732">Signal</keyword>
<sequence length="401" mass="41841">MKRYRAALTAILSAGVLVLTACESGSESPGAAADDCSPGNPMTIDALVAVSGQFASVGEAMSAGMKAAVTTINDNGGVLGSPLTLDIHDNAGTADQTAAVLQELVSKGRPDAVIPGSASEMAAGIPILANAGVFTAHHFPGTDFNDPAKYPYAFGSAHSTDHYIGHLAAELAAKGYKKIGYLRQDDAGGEAHQKTAEKYYGELGLEPEFVAVANEAIDATPQLQKVLAGKPDALVFTAFGSLAGVMAQARDKLDVHLPTYGTQSYSASPLNALGPESLYDEIILQSLVTSVKGTEAQRSEAFQTFYTALQKETGGKIPFGINAYVVAYNDVILAASAANLAGCVNPARMAKAIQDAEPADLPFYVAPVDFSADDHYANFSSDWFIFHRYGPLEAGLIVPKS</sequence>
<dbReference type="PROSITE" id="PS51257">
    <property type="entry name" value="PROKAR_LIPOPROTEIN"/>
    <property type="match status" value="1"/>
</dbReference>
<feature type="chain" id="PRO_5046988052" evidence="3">
    <location>
        <begin position="22"/>
        <end position="401"/>
    </location>
</feature>
<evidence type="ECO:0000313" key="5">
    <source>
        <dbReference type="EMBL" id="MFC0530006.1"/>
    </source>
</evidence>
<dbReference type="SUPFAM" id="SSF53822">
    <property type="entry name" value="Periplasmic binding protein-like I"/>
    <property type="match status" value="1"/>
</dbReference>